<sequence length="198" mass="22523">MKNCLKKLNEDGYVVIPSLIDIDRLEAFYDTYVKFLLNVAKHIGLNPTNDSNYYLRHQLIIEIYAKSSDAGAFIYDTFNRHVSFYSFFDDKKILEVAALLCNAKTIDDLAVTEHQFFISPPKAEGDKNLLGWHQDSGYFSEFSSRFDSLTCWFALEECTSGDGALWVVKGSHKSGSIEHKSNKFGIHKDTEIDKRGSV</sequence>
<organism evidence="1">
    <name type="scientific">marine metagenome</name>
    <dbReference type="NCBI Taxonomy" id="408172"/>
    <lineage>
        <taxon>unclassified sequences</taxon>
        <taxon>metagenomes</taxon>
        <taxon>ecological metagenomes</taxon>
    </lineage>
</organism>
<dbReference type="PANTHER" id="PTHR20883:SF46">
    <property type="entry name" value="PHYTANOYL-COA HYDROXYLASE"/>
    <property type="match status" value="1"/>
</dbReference>
<accession>A0A382YBH0</accession>
<protein>
    <recommendedName>
        <fullName evidence="2">Phytanoyl-CoA dioxygenase</fullName>
    </recommendedName>
</protein>
<gene>
    <name evidence="1" type="ORF">METZ01_LOCUS433540</name>
</gene>
<name>A0A382YBH0_9ZZZZ</name>
<feature type="non-terminal residue" evidence="1">
    <location>
        <position position="198"/>
    </location>
</feature>
<dbReference type="Pfam" id="PF05721">
    <property type="entry name" value="PhyH"/>
    <property type="match status" value="1"/>
</dbReference>
<dbReference type="Gene3D" id="2.60.120.620">
    <property type="entry name" value="q2cbj1_9rhob like domain"/>
    <property type="match status" value="1"/>
</dbReference>
<reference evidence="1" key="1">
    <citation type="submission" date="2018-05" db="EMBL/GenBank/DDBJ databases">
        <authorList>
            <person name="Lanie J.A."/>
            <person name="Ng W.-L."/>
            <person name="Kazmierczak K.M."/>
            <person name="Andrzejewski T.M."/>
            <person name="Davidsen T.M."/>
            <person name="Wayne K.J."/>
            <person name="Tettelin H."/>
            <person name="Glass J.I."/>
            <person name="Rusch D."/>
            <person name="Podicherti R."/>
            <person name="Tsui H.-C.T."/>
            <person name="Winkler M.E."/>
        </authorList>
    </citation>
    <scope>NUCLEOTIDE SEQUENCE</scope>
</reference>
<evidence type="ECO:0000313" key="1">
    <source>
        <dbReference type="EMBL" id="SVD80686.1"/>
    </source>
</evidence>
<dbReference type="SUPFAM" id="SSF51197">
    <property type="entry name" value="Clavaminate synthase-like"/>
    <property type="match status" value="1"/>
</dbReference>
<dbReference type="EMBL" id="UINC01174518">
    <property type="protein sequence ID" value="SVD80686.1"/>
    <property type="molecule type" value="Genomic_DNA"/>
</dbReference>
<proteinExistence type="predicted"/>
<dbReference type="PANTHER" id="PTHR20883">
    <property type="entry name" value="PHYTANOYL-COA DIOXYGENASE DOMAIN CONTAINING 1"/>
    <property type="match status" value="1"/>
</dbReference>
<dbReference type="AlphaFoldDB" id="A0A382YBH0"/>
<dbReference type="InterPro" id="IPR008775">
    <property type="entry name" value="Phytyl_CoA_dOase-like"/>
</dbReference>
<evidence type="ECO:0008006" key="2">
    <source>
        <dbReference type="Google" id="ProtNLM"/>
    </source>
</evidence>